<name>A0A6J7A2E8_9ZZZZ</name>
<dbReference type="EMBL" id="CAFABK010000017">
    <property type="protein sequence ID" value="CAB4826982.1"/>
    <property type="molecule type" value="Genomic_DNA"/>
</dbReference>
<dbReference type="PANTHER" id="PTHR43356:SF1">
    <property type="entry name" value="PHOSPHATE ACETYLTRANSFERASE EUTD"/>
    <property type="match status" value="1"/>
</dbReference>
<dbReference type="InterPro" id="IPR012147">
    <property type="entry name" value="P_Ac_Bu_trans"/>
</dbReference>
<evidence type="ECO:0000313" key="5">
    <source>
        <dbReference type="EMBL" id="CAB4826982.1"/>
    </source>
</evidence>
<evidence type="ECO:0000256" key="3">
    <source>
        <dbReference type="ARBA" id="ARBA00023315"/>
    </source>
</evidence>
<dbReference type="InterPro" id="IPR002505">
    <property type="entry name" value="PTA_PTB"/>
</dbReference>
<dbReference type="Pfam" id="PF01515">
    <property type="entry name" value="PTA_PTB"/>
    <property type="match status" value="1"/>
</dbReference>
<dbReference type="PANTHER" id="PTHR43356">
    <property type="entry name" value="PHOSPHATE ACETYLTRANSFERASE"/>
    <property type="match status" value="1"/>
</dbReference>
<evidence type="ECO:0000256" key="2">
    <source>
        <dbReference type="ARBA" id="ARBA00022679"/>
    </source>
</evidence>
<dbReference type="AlphaFoldDB" id="A0A6J7A2E8"/>
<gene>
    <name evidence="5" type="ORF">UFOPK3204_00571</name>
</gene>
<dbReference type="Gene3D" id="3.40.50.10750">
    <property type="entry name" value="Isocitrate/Isopropylmalate dehydrogenase-like"/>
    <property type="match status" value="1"/>
</dbReference>
<sequence length="336" mass="34910">MRQGTVEASILGLESAALGRSIALADGADERSQRAAESLAELGAFPVLATSQRPRNLSAGVQTVDPTTWAIQHPDLAAVLTEVGERMLTRGTGDQLAVNAMLLDPLAVSIAAVRAGVTDGCVAGATRASAEVARWALRIVGLAPSARLLSSSFLMILPDKRIFAYGDCAVVPEPNAEQLAEIAIATADTFSSLTHSPAHVALLSFSTKGSAEHESISVVREAAELVRVLRPELMVDGELQFDAALVPEVGETKAAGSTVAGRANVFIFPNLAAGNIAYKITERLGGAHALGPLLQGLAAPINDLSRGCNTQDVFDIALVTLVQAAIYSGTMPVERA</sequence>
<comment type="similarity">
    <text evidence="1">Belongs to the phosphate acetyltransferase and butyryltransferase family.</text>
</comment>
<feature type="domain" description="Phosphate acetyl/butaryl transferase" evidence="4">
    <location>
        <begin position="18"/>
        <end position="320"/>
    </location>
</feature>
<keyword evidence="2" id="KW-0808">Transferase</keyword>
<dbReference type="InterPro" id="IPR042113">
    <property type="entry name" value="P_AcTrfase_dom1"/>
</dbReference>
<dbReference type="InterPro" id="IPR042112">
    <property type="entry name" value="P_AcTrfase_dom2"/>
</dbReference>
<organism evidence="5">
    <name type="scientific">freshwater metagenome</name>
    <dbReference type="NCBI Taxonomy" id="449393"/>
    <lineage>
        <taxon>unclassified sequences</taxon>
        <taxon>metagenomes</taxon>
        <taxon>ecological metagenomes</taxon>
    </lineage>
</organism>
<protein>
    <submittedName>
        <fullName evidence="5">Unannotated protein</fullName>
    </submittedName>
</protein>
<keyword evidence="3" id="KW-0012">Acyltransferase</keyword>
<dbReference type="PIRSF" id="PIRSF000428">
    <property type="entry name" value="P_Ac_trans"/>
    <property type="match status" value="1"/>
</dbReference>
<dbReference type="GO" id="GO:0016746">
    <property type="term" value="F:acyltransferase activity"/>
    <property type="evidence" value="ECO:0007669"/>
    <property type="project" value="UniProtKB-KW"/>
</dbReference>
<accession>A0A6J7A2E8</accession>
<evidence type="ECO:0000256" key="1">
    <source>
        <dbReference type="ARBA" id="ARBA00005656"/>
    </source>
</evidence>
<dbReference type="InterPro" id="IPR050500">
    <property type="entry name" value="Phos_Acetyltrans/Butyryltrans"/>
</dbReference>
<dbReference type="SUPFAM" id="SSF53659">
    <property type="entry name" value="Isocitrate/Isopropylmalate dehydrogenase-like"/>
    <property type="match status" value="1"/>
</dbReference>
<evidence type="ECO:0000259" key="4">
    <source>
        <dbReference type="Pfam" id="PF01515"/>
    </source>
</evidence>
<proteinExistence type="inferred from homology"/>
<reference evidence="5" key="1">
    <citation type="submission" date="2020-05" db="EMBL/GenBank/DDBJ databases">
        <authorList>
            <person name="Chiriac C."/>
            <person name="Salcher M."/>
            <person name="Ghai R."/>
            <person name="Kavagutti S V."/>
        </authorList>
    </citation>
    <scope>NUCLEOTIDE SEQUENCE</scope>
</reference>
<dbReference type="Gene3D" id="3.40.50.10950">
    <property type="match status" value="1"/>
</dbReference>